<organism evidence="2 3">
    <name type="scientific">Candidatus Faecivivens stercoripullorum</name>
    <dbReference type="NCBI Taxonomy" id="2840805"/>
    <lineage>
        <taxon>Bacteria</taxon>
        <taxon>Bacillati</taxon>
        <taxon>Bacillota</taxon>
        <taxon>Clostridia</taxon>
        <taxon>Eubacteriales</taxon>
        <taxon>Oscillospiraceae</taxon>
        <taxon>Oscillospiraceae incertae sedis</taxon>
        <taxon>Candidatus Faecivivens</taxon>
    </lineage>
</organism>
<feature type="chain" id="PRO_5038985597" description="Lipoprotein" evidence="1">
    <location>
        <begin position="31"/>
        <end position="192"/>
    </location>
</feature>
<evidence type="ECO:0000313" key="2">
    <source>
        <dbReference type="EMBL" id="HIT93919.1"/>
    </source>
</evidence>
<evidence type="ECO:0008006" key="4">
    <source>
        <dbReference type="Google" id="ProtNLM"/>
    </source>
</evidence>
<feature type="signal peptide" evidence="1">
    <location>
        <begin position="1"/>
        <end position="30"/>
    </location>
</feature>
<evidence type="ECO:0000313" key="3">
    <source>
        <dbReference type="Proteomes" id="UP000824160"/>
    </source>
</evidence>
<sequence>MLYKNIKSCKLLAIINIVCGLIICSGCNSATEPIIVVDDGTYRAAVTDCYSDTHLTEWTVQISRLDGEPLEEMGDLSSLYNSELVFPTVFGEDFNEAAFLPQDFGIENGSYFQNYRIFTSPAHQEVSLRQTQIDGEDTDLLLTFTPELAPYKEKADGDLHFDDGIIVDTALLSERSGLIIFYSPIPEENQTI</sequence>
<proteinExistence type="predicted"/>
<protein>
    <recommendedName>
        <fullName evidence="4">Lipoprotein</fullName>
    </recommendedName>
</protein>
<dbReference type="AlphaFoldDB" id="A0A9D1H796"/>
<name>A0A9D1H796_9FIRM</name>
<dbReference type="EMBL" id="DVLW01000049">
    <property type="protein sequence ID" value="HIT93919.1"/>
    <property type="molecule type" value="Genomic_DNA"/>
</dbReference>
<keyword evidence="1" id="KW-0732">Signal</keyword>
<evidence type="ECO:0000256" key="1">
    <source>
        <dbReference type="SAM" id="SignalP"/>
    </source>
</evidence>
<reference evidence="2" key="1">
    <citation type="submission" date="2020-10" db="EMBL/GenBank/DDBJ databases">
        <authorList>
            <person name="Gilroy R."/>
        </authorList>
    </citation>
    <scope>NUCLEOTIDE SEQUENCE</scope>
    <source>
        <strain evidence="2">ChiBcec7-5410</strain>
    </source>
</reference>
<gene>
    <name evidence="2" type="ORF">IAC43_01915</name>
</gene>
<dbReference type="Proteomes" id="UP000824160">
    <property type="component" value="Unassembled WGS sequence"/>
</dbReference>
<accession>A0A9D1H796</accession>
<feature type="non-terminal residue" evidence="2">
    <location>
        <position position="192"/>
    </location>
</feature>
<reference evidence="2" key="2">
    <citation type="journal article" date="2021" name="PeerJ">
        <title>Extensive microbial diversity within the chicken gut microbiome revealed by metagenomics and culture.</title>
        <authorList>
            <person name="Gilroy R."/>
            <person name="Ravi A."/>
            <person name="Getino M."/>
            <person name="Pursley I."/>
            <person name="Horton D.L."/>
            <person name="Alikhan N.F."/>
            <person name="Baker D."/>
            <person name="Gharbi K."/>
            <person name="Hall N."/>
            <person name="Watson M."/>
            <person name="Adriaenssens E.M."/>
            <person name="Foster-Nyarko E."/>
            <person name="Jarju S."/>
            <person name="Secka A."/>
            <person name="Antonio M."/>
            <person name="Oren A."/>
            <person name="Chaudhuri R.R."/>
            <person name="La Ragione R."/>
            <person name="Hildebrand F."/>
            <person name="Pallen M.J."/>
        </authorList>
    </citation>
    <scope>NUCLEOTIDE SEQUENCE</scope>
    <source>
        <strain evidence="2">ChiBcec7-5410</strain>
    </source>
</reference>
<comment type="caution">
    <text evidence="2">The sequence shown here is derived from an EMBL/GenBank/DDBJ whole genome shotgun (WGS) entry which is preliminary data.</text>
</comment>